<comment type="caution">
    <text evidence="4">The sequence shown here is derived from an EMBL/GenBank/DDBJ whole genome shotgun (WGS) entry which is preliminary data.</text>
</comment>
<organism evidence="4 6">
    <name type="scientific">Lentilactobacillus farraginis DSM 18382 = JCM 14108</name>
    <dbReference type="NCBI Taxonomy" id="1423743"/>
    <lineage>
        <taxon>Bacteria</taxon>
        <taxon>Bacillati</taxon>
        <taxon>Bacillota</taxon>
        <taxon>Bacilli</taxon>
        <taxon>Lactobacillales</taxon>
        <taxon>Lactobacillaceae</taxon>
        <taxon>Lentilactobacillus</taxon>
    </lineage>
</organism>
<feature type="transmembrane region" description="Helical" evidence="2">
    <location>
        <begin position="221"/>
        <end position="243"/>
    </location>
</feature>
<dbReference type="STRING" id="1423743.FD41_GL000535"/>
<dbReference type="EMBL" id="AZFY01000014">
    <property type="protein sequence ID" value="KRM12180.1"/>
    <property type="molecule type" value="Genomic_DNA"/>
</dbReference>
<comment type="similarity">
    <text evidence="1">Belongs to the UPF0177 family.</text>
</comment>
<dbReference type="RefSeq" id="WP_051996057.1">
    <property type="nucleotide sequence ID" value="NZ_AZFY01000014.1"/>
</dbReference>
<dbReference type="OrthoDB" id="2237653at2"/>
<sequence>MISITKANNQWPLSKQIGLTITLSIIFCLIFFAHTPMTTYLFQYGIFSIFSISIVLKAIGGSKLFNYPFSSKPINFLKIAACLSFFFVMLICGTPLSFWYALHSKHILLIAATAITAGFSEEALFRGLLFSIFLKILQRRHSQTMFTYATVFSSLLFGFYHFVNFTGNNFLPVVAQVSYAFSFGLFFCFTRIAFNTLVIPIALHIYLDFQVTTLNAVSTSINWLTGSLTFLLIIISTIMYLLVVDKHLKSAYVSVSRDL</sequence>
<evidence type="ECO:0000313" key="5">
    <source>
        <dbReference type="EMBL" id="KRM12180.1"/>
    </source>
</evidence>
<keyword evidence="2" id="KW-0812">Transmembrane</keyword>
<proteinExistence type="inferred from homology"/>
<dbReference type="InterPro" id="IPR003675">
    <property type="entry name" value="Rce1/LyrA-like_dom"/>
</dbReference>
<dbReference type="GO" id="GO:0006508">
    <property type="term" value="P:proteolysis"/>
    <property type="evidence" value="ECO:0007669"/>
    <property type="project" value="UniProtKB-KW"/>
</dbReference>
<feature type="transmembrane region" description="Helical" evidence="2">
    <location>
        <begin position="40"/>
        <end position="59"/>
    </location>
</feature>
<feature type="transmembrane region" description="Helical" evidence="2">
    <location>
        <begin position="79"/>
        <end position="101"/>
    </location>
</feature>
<feature type="transmembrane region" description="Helical" evidence="2">
    <location>
        <begin position="12"/>
        <end position="34"/>
    </location>
</feature>
<name>X0PAP4_9LACO</name>
<protein>
    <submittedName>
        <fullName evidence="4">Predicted metal-dependent membrane protease</fullName>
    </submittedName>
</protein>
<dbReference type="Proteomes" id="UP000051966">
    <property type="component" value="Unassembled WGS sequence"/>
</dbReference>
<evidence type="ECO:0000313" key="7">
    <source>
        <dbReference type="Proteomes" id="UP000051966"/>
    </source>
</evidence>
<reference evidence="5 7" key="2">
    <citation type="journal article" date="2015" name="Genome Announc.">
        <title>Expanding the biotechnology potential of lactobacilli through comparative genomics of 213 strains and associated genera.</title>
        <authorList>
            <person name="Sun Z."/>
            <person name="Harris H.M."/>
            <person name="McCann A."/>
            <person name="Guo C."/>
            <person name="Argimon S."/>
            <person name="Zhang W."/>
            <person name="Yang X."/>
            <person name="Jeffery I.B."/>
            <person name="Cooney J.C."/>
            <person name="Kagawa T.F."/>
            <person name="Liu W."/>
            <person name="Song Y."/>
            <person name="Salvetti E."/>
            <person name="Wrobel A."/>
            <person name="Rasinkangas P."/>
            <person name="Parkhill J."/>
            <person name="Rea M.C."/>
            <person name="O'Sullivan O."/>
            <person name="Ritari J."/>
            <person name="Douillard F.P."/>
            <person name="Paul Ross R."/>
            <person name="Yang R."/>
            <person name="Briner A.E."/>
            <person name="Felis G.E."/>
            <person name="de Vos W.M."/>
            <person name="Barrangou R."/>
            <person name="Klaenhammer T.R."/>
            <person name="Caufield P.W."/>
            <person name="Cui Y."/>
            <person name="Zhang H."/>
            <person name="O'Toole P.W."/>
        </authorList>
    </citation>
    <scope>NUCLEOTIDE SEQUENCE [LARGE SCALE GENOMIC DNA]</scope>
    <source>
        <strain evidence="5 7">DSM 18382</strain>
    </source>
</reference>
<evidence type="ECO:0000259" key="3">
    <source>
        <dbReference type="Pfam" id="PF02517"/>
    </source>
</evidence>
<dbReference type="Proteomes" id="UP000019488">
    <property type="component" value="Unassembled WGS sequence"/>
</dbReference>
<feature type="transmembrane region" description="Helical" evidence="2">
    <location>
        <begin position="107"/>
        <end position="133"/>
    </location>
</feature>
<dbReference type="GO" id="GO:0080120">
    <property type="term" value="P:CAAX-box protein maturation"/>
    <property type="evidence" value="ECO:0007669"/>
    <property type="project" value="UniProtKB-ARBA"/>
</dbReference>
<dbReference type="EMBL" id="BAKI01000012">
    <property type="protein sequence ID" value="GAF36528.1"/>
    <property type="molecule type" value="Genomic_DNA"/>
</dbReference>
<keyword evidence="4" id="KW-0378">Hydrolase</keyword>
<gene>
    <name evidence="5" type="ORF">FD41_GL000535</name>
    <name evidence="4" type="ORF">JCM14108_1498</name>
</gene>
<reference evidence="4" key="1">
    <citation type="journal article" date="2014" name="Genome Announc.">
        <title>Draft Genome Sequences of Two Lactobacillus Strains, L. farraginis JCM 14108T and L. composti JCM 14202T, Isolated from Compost of Distilled Shochu Residue.</title>
        <authorList>
            <person name="Yuki M."/>
            <person name="Oshima K."/>
            <person name="Suda W."/>
            <person name="Kitahara M."/>
            <person name="Kitamura K."/>
            <person name="Iida T."/>
            <person name="Hattori M."/>
            <person name="Ohkuma M."/>
        </authorList>
    </citation>
    <scope>NUCLEOTIDE SEQUENCE [LARGE SCALE GENOMIC DNA]</scope>
    <source>
        <strain evidence="4">JCM 14108</strain>
    </source>
</reference>
<accession>X0PAP4</accession>
<evidence type="ECO:0000256" key="2">
    <source>
        <dbReference type="SAM" id="Phobius"/>
    </source>
</evidence>
<keyword evidence="2" id="KW-1133">Transmembrane helix</keyword>
<dbReference type="Pfam" id="PF02517">
    <property type="entry name" value="Rce1-like"/>
    <property type="match status" value="1"/>
</dbReference>
<keyword evidence="2" id="KW-0472">Membrane</keyword>
<evidence type="ECO:0000313" key="4">
    <source>
        <dbReference type="EMBL" id="GAF36528.1"/>
    </source>
</evidence>
<feature type="domain" description="CAAX prenyl protease 2/Lysostaphin resistance protein A-like" evidence="3">
    <location>
        <begin position="106"/>
        <end position="209"/>
    </location>
</feature>
<feature type="transmembrane region" description="Helical" evidence="2">
    <location>
        <begin position="145"/>
        <end position="163"/>
    </location>
</feature>
<keyword evidence="4" id="KW-0645">Protease</keyword>
<dbReference type="GO" id="GO:0004175">
    <property type="term" value="F:endopeptidase activity"/>
    <property type="evidence" value="ECO:0007669"/>
    <property type="project" value="UniProtKB-ARBA"/>
</dbReference>
<dbReference type="PATRIC" id="fig|1423743.5.peg.551"/>
<keyword evidence="7" id="KW-1185">Reference proteome</keyword>
<evidence type="ECO:0000313" key="6">
    <source>
        <dbReference type="Proteomes" id="UP000019488"/>
    </source>
</evidence>
<dbReference type="AlphaFoldDB" id="X0PAP4"/>
<evidence type="ECO:0000256" key="1">
    <source>
        <dbReference type="ARBA" id="ARBA00009067"/>
    </source>
</evidence>
<feature type="transmembrane region" description="Helical" evidence="2">
    <location>
        <begin position="183"/>
        <end position="209"/>
    </location>
</feature>